<organism evidence="2 3">
    <name type="scientific">Streptomyces umbrinus</name>
    <dbReference type="NCBI Taxonomy" id="67370"/>
    <lineage>
        <taxon>Bacteria</taxon>
        <taxon>Bacillati</taxon>
        <taxon>Actinomycetota</taxon>
        <taxon>Actinomycetes</taxon>
        <taxon>Kitasatosporales</taxon>
        <taxon>Streptomycetaceae</taxon>
        <taxon>Streptomyces</taxon>
        <taxon>Streptomyces phaeochromogenes group</taxon>
    </lineage>
</organism>
<dbReference type="PANTHER" id="PTHR15020:SF50">
    <property type="entry name" value="UPF0659 PROTEIN YMR090W"/>
    <property type="match status" value="1"/>
</dbReference>
<evidence type="ECO:0000313" key="2">
    <source>
        <dbReference type="EMBL" id="MDQ1027022.1"/>
    </source>
</evidence>
<feature type="domain" description="Semialdehyde dehydrogenase NAD-binding" evidence="1">
    <location>
        <begin position="2"/>
        <end position="120"/>
    </location>
</feature>
<dbReference type="Gene3D" id="3.40.50.720">
    <property type="entry name" value="NAD(P)-binding Rossmann-like Domain"/>
    <property type="match status" value="1"/>
</dbReference>
<evidence type="ECO:0000259" key="1">
    <source>
        <dbReference type="SMART" id="SM00859"/>
    </source>
</evidence>
<dbReference type="InterPro" id="IPR016040">
    <property type="entry name" value="NAD(P)-bd_dom"/>
</dbReference>
<reference evidence="2 3" key="1">
    <citation type="submission" date="2023-07" db="EMBL/GenBank/DDBJ databases">
        <title>Comparative genomics of wheat-associated soil bacteria to identify genetic determinants of phenazine resistance.</title>
        <authorList>
            <person name="Mouncey N."/>
        </authorList>
    </citation>
    <scope>NUCLEOTIDE SEQUENCE [LARGE SCALE GENOMIC DNA]</scope>
    <source>
        <strain evidence="2 3">V2I4</strain>
    </source>
</reference>
<dbReference type="Pfam" id="PF13460">
    <property type="entry name" value="NAD_binding_10"/>
    <property type="match status" value="1"/>
</dbReference>
<proteinExistence type="predicted"/>
<keyword evidence="3" id="KW-1185">Reference proteome</keyword>
<dbReference type="InterPro" id="IPR036291">
    <property type="entry name" value="NAD(P)-bd_dom_sf"/>
</dbReference>
<comment type="caution">
    <text evidence="2">The sequence shown here is derived from an EMBL/GenBank/DDBJ whole genome shotgun (WGS) entry which is preliminary data.</text>
</comment>
<dbReference type="InterPro" id="IPR000534">
    <property type="entry name" value="Semialdehyde_DH_NAD-bd"/>
</dbReference>
<name>A0ABU0SUR3_9ACTN</name>
<gene>
    <name evidence="2" type="ORF">QF035_004604</name>
</gene>
<accession>A0ABU0SUR3</accession>
<dbReference type="EMBL" id="JAUSZI010000002">
    <property type="protein sequence ID" value="MDQ1027022.1"/>
    <property type="molecule type" value="Genomic_DNA"/>
</dbReference>
<dbReference type="PANTHER" id="PTHR15020">
    <property type="entry name" value="FLAVIN REDUCTASE-RELATED"/>
    <property type="match status" value="1"/>
</dbReference>
<dbReference type="Proteomes" id="UP001230328">
    <property type="component" value="Unassembled WGS sequence"/>
</dbReference>
<evidence type="ECO:0000313" key="3">
    <source>
        <dbReference type="Proteomes" id="UP001230328"/>
    </source>
</evidence>
<dbReference type="SMART" id="SM00859">
    <property type="entry name" value="Semialdhyde_dh"/>
    <property type="match status" value="1"/>
</dbReference>
<sequence>MKVFQIGAAGGVGRRLTQLLTARGDFVTGMHRGPAQGETVRAVGGTPVVGDLIADSVEDLAGKMRGHDAVVFSAGAHGTGQDKTTLIDGRGLQKAADAAALAGVARFVLVSVFPDALRDGTRSEGFEHYIKVKKTADVYLTRSDLDWLIVRPGTLLDTPGTGRVTAGPAVEYGDVHRDDVAAFLDAALHAPALSRVIVELTSGDTPVADAVTRLAAA</sequence>
<dbReference type="RefSeq" id="WP_307522355.1">
    <property type="nucleotide sequence ID" value="NZ_JAUSZI010000002.1"/>
</dbReference>
<dbReference type="SUPFAM" id="SSF51735">
    <property type="entry name" value="NAD(P)-binding Rossmann-fold domains"/>
    <property type="match status" value="1"/>
</dbReference>
<protein>
    <submittedName>
        <fullName evidence="2">Nucleoside-diphosphate-sugar epimerase</fullName>
    </submittedName>
</protein>